<gene>
    <name evidence="1" type="ORF">EZS28_019438</name>
</gene>
<sequence>MKSEQQIQKAASAVVSFTDSYVQNKQGKQIEQTESESILSLAQITSSLEYLRDKIWNNNSCKLVIQIPKLLQSLFALSLYTIDTHISLELNQQRIELRSRSRKCLYWIQWNSDAQDQQDLVNNEYGRVMFISFCTAGGISDENNKEICNGLFYIYWFLKDLHEGRNYRQPSFRPLPLLVRITEEQIEEEGASEEFDAQIKNNEYDGYIRKWANEAKAAIMNRFIHRG</sequence>
<protein>
    <submittedName>
        <fullName evidence="1">Uncharacterized protein</fullName>
    </submittedName>
</protein>
<organism evidence="1 2">
    <name type="scientific">Streblomastix strix</name>
    <dbReference type="NCBI Taxonomy" id="222440"/>
    <lineage>
        <taxon>Eukaryota</taxon>
        <taxon>Metamonada</taxon>
        <taxon>Preaxostyla</taxon>
        <taxon>Oxymonadida</taxon>
        <taxon>Streblomastigidae</taxon>
        <taxon>Streblomastix</taxon>
    </lineage>
</organism>
<reference evidence="1 2" key="1">
    <citation type="submission" date="2019-03" db="EMBL/GenBank/DDBJ databases">
        <title>Single cell metagenomics reveals metabolic interactions within the superorganism composed of flagellate Streblomastix strix and complex community of Bacteroidetes bacteria on its surface.</title>
        <authorList>
            <person name="Treitli S.C."/>
            <person name="Kolisko M."/>
            <person name="Husnik F."/>
            <person name="Keeling P."/>
            <person name="Hampl V."/>
        </authorList>
    </citation>
    <scope>NUCLEOTIDE SEQUENCE [LARGE SCALE GENOMIC DNA]</scope>
    <source>
        <strain evidence="1">ST1C</strain>
    </source>
</reference>
<name>A0A5J4VR81_9EUKA</name>
<dbReference type="EMBL" id="SNRW01005455">
    <property type="protein sequence ID" value="KAA6385035.1"/>
    <property type="molecule type" value="Genomic_DNA"/>
</dbReference>
<proteinExistence type="predicted"/>
<dbReference type="Proteomes" id="UP000324800">
    <property type="component" value="Unassembled WGS sequence"/>
</dbReference>
<comment type="caution">
    <text evidence="1">The sequence shown here is derived from an EMBL/GenBank/DDBJ whole genome shotgun (WGS) entry which is preliminary data.</text>
</comment>
<dbReference type="AlphaFoldDB" id="A0A5J4VR81"/>
<evidence type="ECO:0000313" key="2">
    <source>
        <dbReference type="Proteomes" id="UP000324800"/>
    </source>
</evidence>
<evidence type="ECO:0000313" key="1">
    <source>
        <dbReference type="EMBL" id="KAA6385035.1"/>
    </source>
</evidence>
<accession>A0A5J4VR81</accession>